<dbReference type="EMBL" id="LSRX01001244">
    <property type="protein sequence ID" value="OLP81853.1"/>
    <property type="molecule type" value="Genomic_DNA"/>
</dbReference>
<comment type="caution">
    <text evidence="2">The sequence shown here is derived from an EMBL/GenBank/DDBJ whole genome shotgun (WGS) entry which is preliminary data.</text>
</comment>
<keyword evidence="1" id="KW-0472">Membrane</keyword>
<dbReference type="Proteomes" id="UP000186817">
    <property type="component" value="Unassembled WGS sequence"/>
</dbReference>
<accession>A0A1Q9CFZ5</accession>
<feature type="transmembrane region" description="Helical" evidence="1">
    <location>
        <begin position="161"/>
        <end position="181"/>
    </location>
</feature>
<name>A0A1Q9CFZ5_SYMMI</name>
<dbReference type="AlphaFoldDB" id="A0A1Q9CFZ5"/>
<keyword evidence="1" id="KW-0812">Transmembrane</keyword>
<reference evidence="2 3" key="1">
    <citation type="submission" date="2016-02" db="EMBL/GenBank/DDBJ databases">
        <title>Genome analysis of coral dinoflagellate symbionts highlights evolutionary adaptations to a symbiotic lifestyle.</title>
        <authorList>
            <person name="Aranda M."/>
            <person name="Li Y."/>
            <person name="Liew Y.J."/>
            <person name="Baumgarten S."/>
            <person name="Simakov O."/>
            <person name="Wilson M."/>
            <person name="Piel J."/>
            <person name="Ashoor H."/>
            <person name="Bougouffa S."/>
            <person name="Bajic V.B."/>
            <person name="Ryu T."/>
            <person name="Ravasi T."/>
            <person name="Bayer T."/>
            <person name="Micklem G."/>
            <person name="Kim H."/>
            <person name="Bhak J."/>
            <person name="Lajeunesse T.C."/>
            <person name="Voolstra C.R."/>
        </authorList>
    </citation>
    <scope>NUCLEOTIDE SEQUENCE [LARGE SCALE GENOMIC DNA]</scope>
    <source>
        <strain evidence="2 3">CCMP2467</strain>
    </source>
</reference>
<organism evidence="2 3">
    <name type="scientific">Symbiodinium microadriaticum</name>
    <name type="common">Dinoflagellate</name>
    <name type="synonym">Zooxanthella microadriatica</name>
    <dbReference type="NCBI Taxonomy" id="2951"/>
    <lineage>
        <taxon>Eukaryota</taxon>
        <taxon>Sar</taxon>
        <taxon>Alveolata</taxon>
        <taxon>Dinophyceae</taxon>
        <taxon>Suessiales</taxon>
        <taxon>Symbiodiniaceae</taxon>
        <taxon>Symbiodinium</taxon>
    </lineage>
</organism>
<proteinExistence type="predicted"/>
<dbReference type="OrthoDB" id="10307373at2759"/>
<evidence type="ECO:0000256" key="1">
    <source>
        <dbReference type="SAM" id="Phobius"/>
    </source>
</evidence>
<gene>
    <name evidence="2" type="ORF">AK812_SmicGene37567</name>
</gene>
<protein>
    <submittedName>
        <fullName evidence="2">Uncharacterized protein</fullName>
    </submittedName>
</protein>
<evidence type="ECO:0000313" key="3">
    <source>
        <dbReference type="Proteomes" id="UP000186817"/>
    </source>
</evidence>
<keyword evidence="3" id="KW-1185">Reference proteome</keyword>
<sequence length="187" mass="20593">MQSKTLAAFKSPNLSARIFPWGPMAGHGVFRGSSPPRLLRTAWVLALFSAYVHARNYGQGFTGWSTSLRPSPVERVSRHVSTREGPRPEPDEVRTEKLLKEITNNTPGLARSAAPQSEGGGIRLLWAPEPRERVDFALWFGPLPCFQVGTFRYCFCLSQTVVLTGLLLALAVAILGPQILMSPRTYG</sequence>
<keyword evidence="1" id="KW-1133">Transmembrane helix</keyword>
<evidence type="ECO:0000313" key="2">
    <source>
        <dbReference type="EMBL" id="OLP81853.1"/>
    </source>
</evidence>